<evidence type="ECO:0000256" key="2">
    <source>
        <dbReference type="ARBA" id="ARBA00022801"/>
    </source>
</evidence>
<dbReference type="OrthoDB" id="8119704at2759"/>
<dbReference type="InterPro" id="IPR051601">
    <property type="entry name" value="Serine_prot/Carboxylest_S33"/>
</dbReference>
<dbReference type="InterPro" id="IPR029058">
    <property type="entry name" value="AB_hydrolase_fold"/>
</dbReference>
<feature type="domain" description="AB hydrolase-1" evidence="3">
    <location>
        <begin position="61"/>
        <end position="326"/>
    </location>
</feature>
<dbReference type="Gene3D" id="3.40.50.1820">
    <property type="entry name" value="alpha/beta hydrolase"/>
    <property type="match status" value="1"/>
</dbReference>
<evidence type="ECO:0000313" key="4">
    <source>
        <dbReference type="Proteomes" id="UP000813463"/>
    </source>
</evidence>
<dbReference type="InterPro" id="IPR000073">
    <property type="entry name" value="AB_hydrolase_1"/>
</dbReference>
<dbReference type="Pfam" id="PF12697">
    <property type="entry name" value="Abhydrolase_6"/>
    <property type="match status" value="1"/>
</dbReference>
<dbReference type="GO" id="GO:0016787">
    <property type="term" value="F:hydrolase activity"/>
    <property type="evidence" value="ECO:0007669"/>
    <property type="project" value="UniProtKB-KW"/>
</dbReference>
<dbReference type="GeneID" id="110791360"/>
<dbReference type="RefSeq" id="XP_021851800.1">
    <property type="nucleotide sequence ID" value="XM_021996108.2"/>
</dbReference>
<dbReference type="SUPFAM" id="SSF53474">
    <property type="entry name" value="alpha/beta-Hydrolases"/>
    <property type="match status" value="1"/>
</dbReference>
<evidence type="ECO:0000256" key="1">
    <source>
        <dbReference type="ARBA" id="ARBA00010088"/>
    </source>
</evidence>
<protein>
    <recommendedName>
        <fullName evidence="3">AB hydrolase-1 domain-containing protein</fullName>
    </recommendedName>
</protein>
<keyword evidence="2" id="KW-0378">Hydrolase</keyword>
<dbReference type="PANTHER" id="PTHR43248">
    <property type="entry name" value="2-SUCCINYL-6-HYDROXY-2,4-CYCLOHEXADIENE-1-CARBOXYLATE SYNTHASE"/>
    <property type="match status" value="1"/>
</dbReference>
<keyword evidence="4" id="KW-1185">Reference proteome</keyword>
<dbReference type="Proteomes" id="UP000813463">
    <property type="component" value="Chromosome 2"/>
</dbReference>
<reference evidence="4" key="1">
    <citation type="journal article" date="2021" name="Nat. Commun.">
        <title>Genomic analyses provide insights into spinach domestication and the genetic basis of agronomic traits.</title>
        <authorList>
            <person name="Cai X."/>
            <person name="Sun X."/>
            <person name="Xu C."/>
            <person name="Sun H."/>
            <person name="Wang X."/>
            <person name="Ge C."/>
            <person name="Zhang Z."/>
            <person name="Wang Q."/>
            <person name="Fei Z."/>
            <person name="Jiao C."/>
            <person name="Wang Q."/>
        </authorList>
    </citation>
    <scope>NUCLEOTIDE SEQUENCE [LARGE SCALE GENOMIC DNA]</scope>
    <source>
        <strain evidence="4">cv. Varoflay</strain>
    </source>
</reference>
<comment type="similarity">
    <text evidence="1">Belongs to the peptidase S33 family.</text>
</comment>
<dbReference type="PANTHER" id="PTHR43248:SF3">
    <property type="entry name" value="AB HYDROLASE-1 DOMAIN-CONTAINING PROTEIN"/>
    <property type="match status" value="1"/>
</dbReference>
<accession>A0A9R0JYI3</accession>
<dbReference type="AlphaFoldDB" id="A0A9R0JYI3"/>
<name>A0A9R0JYI3_SPIOL</name>
<evidence type="ECO:0000259" key="3">
    <source>
        <dbReference type="Pfam" id="PF12697"/>
    </source>
</evidence>
<evidence type="ECO:0000313" key="5">
    <source>
        <dbReference type="RefSeq" id="XP_021851800.1"/>
    </source>
</evidence>
<proteinExistence type="inferred from homology"/>
<reference evidence="5" key="2">
    <citation type="submission" date="2025-08" db="UniProtKB">
        <authorList>
            <consortium name="RefSeq"/>
        </authorList>
    </citation>
    <scope>IDENTIFICATION</scope>
    <source>
        <tissue evidence="5">Leaf</tissue>
    </source>
</reference>
<organism evidence="4 5">
    <name type="scientific">Spinacia oleracea</name>
    <name type="common">Spinach</name>
    <dbReference type="NCBI Taxonomy" id="3562"/>
    <lineage>
        <taxon>Eukaryota</taxon>
        <taxon>Viridiplantae</taxon>
        <taxon>Streptophyta</taxon>
        <taxon>Embryophyta</taxon>
        <taxon>Tracheophyta</taxon>
        <taxon>Spermatophyta</taxon>
        <taxon>Magnoliopsida</taxon>
        <taxon>eudicotyledons</taxon>
        <taxon>Gunneridae</taxon>
        <taxon>Pentapetalae</taxon>
        <taxon>Caryophyllales</taxon>
        <taxon>Chenopodiaceae</taxon>
        <taxon>Chenopodioideae</taxon>
        <taxon>Anserineae</taxon>
        <taxon>Spinacia</taxon>
    </lineage>
</organism>
<gene>
    <name evidence="5" type="primary">LOC110791360</name>
</gene>
<sequence>MSRAIRNKLGFTQFVTQPNILGFNLGLTNSCYSKRWLEILAFEEIRASNAIEKPYDRTAFILHGLLGSARNWRSFARNLSSYLSSNFSSEWRLVLVDLRNHGNSSGLQGLHPPHDLNNAAADLANLVKAQGWDWPDVVVGHSLGGKVALQFAQSGASGDYGDTIPLPKQIWVLDSVPGVVNPEDSNGEVEQVLETLQSLPSPIPSRKWLVEHMMKLGFSKSLSEWLGTNLKKSNDHETWAFNLEGAVEMFNSYREKDYWALLENPPRGMEISIVQAEKSDRWDSHVVQRLETLAKKERDGSEGIFSLHVLPKSGHWVHVDNPKGLLEIVAPKIASLK</sequence>
<dbReference type="KEGG" id="soe:110791360"/>